<organism evidence="2 3">
    <name type="scientific">Streptomyces thermoviolaceus subsp. thermoviolaceus</name>
    <dbReference type="NCBI Taxonomy" id="66860"/>
    <lineage>
        <taxon>Bacteria</taxon>
        <taxon>Bacillati</taxon>
        <taxon>Actinomycetota</taxon>
        <taxon>Actinomycetes</taxon>
        <taxon>Kitasatosporales</taxon>
        <taxon>Streptomycetaceae</taxon>
        <taxon>Streptomyces</taxon>
    </lineage>
</organism>
<dbReference type="EMBL" id="JAATEL010000018">
    <property type="protein sequence ID" value="NJP16046.1"/>
    <property type="molecule type" value="Genomic_DNA"/>
</dbReference>
<evidence type="ECO:0000313" key="3">
    <source>
        <dbReference type="Proteomes" id="UP000635996"/>
    </source>
</evidence>
<evidence type="ECO:0000256" key="1">
    <source>
        <dbReference type="SAM" id="MobiDB-lite"/>
    </source>
</evidence>
<gene>
    <name evidence="2" type="ORF">HCJ95_17590</name>
</gene>
<sequence length="346" mass="33391">MDELALRRLLHEAVRGVEPREDALQRLRRAVPERRARKRQAMVGVAAAALFLGTAVPALVHVSDQGGAEAEPAMAGRGVAQSHGGTGLGKEADGGASLIGGGSAAPAEHGTDDATTHRPPTADTTPGLTVSEGVTAGPSVSAAGVPQCTGAQLGSATATVGTPDGTGVVQGTFRVANVSATSCTVTGPGTLTTRARGAADASRISVVPHTSGDASGLPDAADEVSGLVLAPGAAYEVKFAWVPSETCPSVPGGGSSGGTGPGGGSGGETDDPSPGPSPSQDPGSTAGAAPGADQGGIAPQLTGRGGKAKGSVEVSHTPETGAPTVSATVPDACAGTVYRTGVLPVS</sequence>
<reference evidence="2 3" key="1">
    <citation type="submission" date="2020-03" db="EMBL/GenBank/DDBJ databases">
        <title>WGS of actinomycetes isolated from Thailand.</title>
        <authorList>
            <person name="Thawai C."/>
        </authorList>
    </citation>
    <scope>NUCLEOTIDE SEQUENCE [LARGE SCALE GENOMIC DNA]</scope>
    <source>
        <strain evidence="2 3">NBRC 13905</strain>
    </source>
</reference>
<feature type="region of interest" description="Disordered" evidence="1">
    <location>
        <begin position="248"/>
        <end position="328"/>
    </location>
</feature>
<feature type="compositionally biased region" description="Gly residues" evidence="1">
    <location>
        <begin position="251"/>
        <end position="267"/>
    </location>
</feature>
<feature type="region of interest" description="Disordered" evidence="1">
    <location>
        <begin position="77"/>
        <end position="141"/>
    </location>
</feature>
<accession>A0ABX0YTZ4</accession>
<proteinExistence type="predicted"/>
<protein>
    <recommendedName>
        <fullName evidence="4">DUF4232 domain-containing protein</fullName>
    </recommendedName>
</protein>
<feature type="region of interest" description="Disordered" evidence="1">
    <location>
        <begin position="193"/>
        <end position="218"/>
    </location>
</feature>
<name>A0ABX0YTZ4_STRTL</name>
<evidence type="ECO:0008006" key="4">
    <source>
        <dbReference type="Google" id="ProtNLM"/>
    </source>
</evidence>
<dbReference type="Proteomes" id="UP000635996">
    <property type="component" value="Unassembled WGS sequence"/>
</dbReference>
<comment type="caution">
    <text evidence="2">The sequence shown here is derived from an EMBL/GenBank/DDBJ whole genome shotgun (WGS) entry which is preliminary data.</text>
</comment>
<evidence type="ECO:0000313" key="2">
    <source>
        <dbReference type="EMBL" id="NJP16046.1"/>
    </source>
</evidence>
<keyword evidence="3" id="KW-1185">Reference proteome</keyword>